<comment type="subcellular location">
    <subcellularLocation>
        <location evidence="1">Membrane</location>
    </subcellularLocation>
</comment>
<feature type="domain" description="POTRA" evidence="9">
    <location>
        <begin position="158"/>
        <end position="229"/>
    </location>
</feature>
<dbReference type="Pfam" id="PF01103">
    <property type="entry name" value="Omp85"/>
    <property type="match status" value="1"/>
</dbReference>
<dbReference type="InterPro" id="IPR039910">
    <property type="entry name" value="D15-like"/>
</dbReference>
<evidence type="ECO:0000259" key="9">
    <source>
        <dbReference type="PROSITE" id="PS51779"/>
    </source>
</evidence>
<accession>A0A8J6N4H5</accession>
<evidence type="ECO:0000256" key="5">
    <source>
        <dbReference type="ARBA" id="ARBA00022737"/>
    </source>
</evidence>
<feature type="domain" description="POTRA" evidence="9">
    <location>
        <begin position="230"/>
        <end position="307"/>
    </location>
</feature>
<keyword evidence="4" id="KW-0732">Signal</keyword>
<dbReference type="GO" id="GO:0009279">
    <property type="term" value="C:cell outer membrane"/>
    <property type="evidence" value="ECO:0007669"/>
    <property type="project" value="UniProtKB-UniRule"/>
</dbReference>
<keyword evidence="7" id="KW-0998">Cell outer membrane</keyword>
<dbReference type="AlphaFoldDB" id="A0A8J6N4H5"/>
<dbReference type="Proteomes" id="UP000603545">
    <property type="component" value="Unassembled WGS sequence"/>
</dbReference>
<evidence type="ECO:0000313" key="10">
    <source>
        <dbReference type="EMBL" id="MBC8199069.1"/>
    </source>
</evidence>
<feature type="domain" description="POTRA" evidence="9">
    <location>
        <begin position="480"/>
        <end position="553"/>
    </location>
</feature>
<keyword evidence="6" id="KW-0472">Membrane</keyword>
<dbReference type="Gene3D" id="3.10.20.310">
    <property type="entry name" value="membrane protein fhac"/>
    <property type="match status" value="5"/>
</dbReference>
<organism evidence="10 11">
    <name type="scientific">Candidatus Desulfaltia bathyphila</name>
    <dbReference type="NCBI Taxonomy" id="2841697"/>
    <lineage>
        <taxon>Bacteria</taxon>
        <taxon>Pseudomonadati</taxon>
        <taxon>Thermodesulfobacteriota</taxon>
        <taxon>Desulfobacteria</taxon>
        <taxon>Desulfobacterales</taxon>
        <taxon>Desulfobacterales incertae sedis</taxon>
        <taxon>Candidatus Desulfaltia</taxon>
    </lineage>
</organism>
<evidence type="ECO:0000313" key="11">
    <source>
        <dbReference type="Proteomes" id="UP000603545"/>
    </source>
</evidence>
<evidence type="ECO:0000256" key="6">
    <source>
        <dbReference type="ARBA" id="ARBA00023136"/>
    </source>
</evidence>
<dbReference type="InterPro" id="IPR034746">
    <property type="entry name" value="POTRA"/>
</dbReference>
<name>A0A8J6N4H5_9BACT</name>
<evidence type="ECO:0000256" key="2">
    <source>
        <dbReference type="ARBA" id="ARBA00022452"/>
    </source>
</evidence>
<dbReference type="PANTHER" id="PTHR12815:SF23">
    <property type="entry name" value="OUTER MEMBRANE PROTEIN ASSEMBLY FACTOR BAMA"/>
    <property type="match status" value="1"/>
</dbReference>
<sequence length="881" mass="100268">MYRFLSLLITATIFLLPNAAYSQRSVSIVILPFEIYSQEDLSYLKTEIPDVIKKHLKQDGANVIVLESISGLPDYLGEETAAGMDAIRNIGVKNGADYVVWGSFTRIGQKFSLDAKMIESFGQSPPKIFYVEGKGIENLLGSVEELAGDLGIKLFKREKIAEILVAGNKRIEADAIKKIIETSPGDVFLAKNLAGDLKSIFSMGYFDDVRIEADDGPKGKIITFRVKEKPTIRVIRIKGNKVFDDEEIMENLNIRTGSILNIFKVRSNIERIEELYKNKNYHNVKVVYNIHELEHNQADLEFIVKEGEKVRIKRIIFEGNKKYSSKKLKGMMKSSEKGFFSWLTSSGELNKEDLSQDVAMLSAFYHNNGYIQARVGEPDIEYKDNWIDITIKIFEGPQFMVGNVDIAGDIILSKEELEKNLKIIREKFYNREVVRNDVLVLTDIYSDEGYAYAEIFPRIEENLEKSQVNITYSIDKGKQVYFEKIIISGNTKTRDKVIRRQLKVYEQEIYSGRRLKRGVRNLYRLDYFEDIKVNTSKGSSDDRMVLNVDVTEKPTGMLSFGGGYSNVENFFAMAAIAQKNLFGRGQILQLKAQLGGKTTRYTLSFTEPWLFDIPLSAGIDLYDWQMNYDTYDKDSRGIGFRFSYPVFDFTRAYLSYAFDVSNIKNISEAYASDLVKESKGENTKSSISTALRYDSRDRIFNPTKGSQYSISVQYAGIGGEIGFTKYLAETGWYFPLFKGTVGFLHARTGYVNRNSKKKLFDYDKFYLGGMNSLRGFDWRDVSPTDENGDKIGGNKFVQFNAEYIIPLLKKAGIVGVVFYDAGDVYSNSENINLGDLRQSAGYGFRWYSPLGPIRLENGYILDPKEGENRGGRWEFTMGTAF</sequence>
<dbReference type="InterPro" id="IPR000184">
    <property type="entry name" value="Bac_surfAg_D15"/>
</dbReference>
<keyword evidence="3" id="KW-0812">Transmembrane</keyword>
<dbReference type="GO" id="GO:0071709">
    <property type="term" value="P:membrane assembly"/>
    <property type="evidence" value="ECO:0007669"/>
    <property type="project" value="InterPro"/>
</dbReference>
<dbReference type="Gene3D" id="2.40.160.50">
    <property type="entry name" value="membrane protein fhac: a member of the omp85/tpsb transporter family"/>
    <property type="match status" value="1"/>
</dbReference>
<keyword evidence="5" id="KW-0677">Repeat</keyword>
<dbReference type="PROSITE" id="PS51779">
    <property type="entry name" value="POTRA"/>
    <property type="match status" value="4"/>
</dbReference>
<dbReference type="InterPro" id="IPR010827">
    <property type="entry name" value="BamA/TamA_POTRA"/>
</dbReference>
<evidence type="ECO:0000256" key="4">
    <source>
        <dbReference type="ARBA" id="ARBA00022729"/>
    </source>
</evidence>
<gene>
    <name evidence="10" type="primary">bamA</name>
    <name evidence="10" type="ORF">H8E80_03365</name>
</gene>
<feature type="domain" description="POTRA" evidence="9">
    <location>
        <begin position="310"/>
        <end position="396"/>
    </location>
</feature>
<keyword evidence="2" id="KW-1134">Transmembrane beta strand</keyword>
<dbReference type="NCBIfam" id="TIGR03303">
    <property type="entry name" value="OM_YaeT"/>
    <property type="match status" value="1"/>
</dbReference>
<dbReference type="PIRSF" id="PIRSF006076">
    <property type="entry name" value="OM_assembly_OMP85"/>
    <property type="match status" value="1"/>
</dbReference>
<evidence type="ECO:0000256" key="1">
    <source>
        <dbReference type="ARBA" id="ARBA00004370"/>
    </source>
</evidence>
<dbReference type="EMBL" id="JACNLL010000035">
    <property type="protein sequence ID" value="MBC8199069.1"/>
    <property type="molecule type" value="Genomic_DNA"/>
</dbReference>
<evidence type="ECO:0000256" key="7">
    <source>
        <dbReference type="ARBA" id="ARBA00023237"/>
    </source>
</evidence>
<proteinExistence type="inferred from homology"/>
<dbReference type="HAMAP" id="MF_01430">
    <property type="entry name" value="OM_assembly_BamA"/>
    <property type="match status" value="1"/>
</dbReference>
<evidence type="ECO:0000256" key="3">
    <source>
        <dbReference type="ARBA" id="ARBA00022692"/>
    </source>
</evidence>
<dbReference type="PANTHER" id="PTHR12815">
    <property type="entry name" value="SORTING AND ASSEMBLY MACHINERY SAMM50 PROTEIN FAMILY MEMBER"/>
    <property type="match status" value="1"/>
</dbReference>
<dbReference type="InterPro" id="IPR023707">
    <property type="entry name" value="OM_assembly_BamA"/>
</dbReference>
<reference evidence="10 11" key="1">
    <citation type="submission" date="2020-08" db="EMBL/GenBank/DDBJ databases">
        <title>Bridging the membrane lipid divide: bacteria of the FCB group superphylum have the potential to synthesize archaeal ether lipids.</title>
        <authorList>
            <person name="Villanueva L."/>
            <person name="Von Meijenfeldt F.A.B."/>
            <person name="Westbye A.B."/>
            <person name="Yadav S."/>
            <person name="Hopmans E.C."/>
            <person name="Dutilh B.E."/>
            <person name="Sinninghe Damste J.S."/>
        </authorList>
    </citation>
    <scope>NUCLEOTIDE SEQUENCE [LARGE SCALE GENOMIC DNA]</scope>
    <source>
        <strain evidence="10">NIOZ-UU82</strain>
    </source>
</reference>
<dbReference type="Pfam" id="PF07244">
    <property type="entry name" value="POTRA"/>
    <property type="match status" value="5"/>
</dbReference>
<evidence type="ECO:0000256" key="8">
    <source>
        <dbReference type="NCBIfam" id="TIGR03303"/>
    </source>
</evidence>
<protein>
    <recommendedName>
        <fullName evidence="8">Outer membrane protein assembly factor BamA</fullName>
    </recommendedName>
</protein>
<comment type="caution">
    <text evidence="10">The sequence shown here is derived from an EMBL/GenBank/DDBJ whole genome shotgun (WGS) entry which is preliminary data.</text>
</comment>